<comment type="pathway">
    <text evidence="2 15">Porphyrin-containing compound metabolism; protoporphyrin-IX biosynthesis; protoporphyrinogen-IX from coproporphyrinogen-III (AdoMet route): step 1/1.</text>
</comment>
<dbReference type="PROSITE" id="PS51918">
    <property type="entry name" value="RADICAL_SAM"/>
    <property type="match status" value="1"/>
</dbReference>
<dbReference type="Pfam" id="PF06969">
    <property type="entry name" value="HemN_C"/>
    <property type="match status" value="1"/>
</dbReference>
<keyword evidence="11 15" id="KW-0411">Iron-sulfur</keyword>
<dbReference type="GO" id="GO:0051989">
    <property type="term" value="F:coproporphyrinogen dehydrogenase activity"/>
    <property type="evidence" value="ECO:0007669"/>
    <property type="project" value="UniProtKB-EC"/>
</dbReference>
<dbReference type="Gene3D" id="3.80.30.20">
    <property type="entry name" value="tm_1862 like domain"/>
    <property type="match status" value="1"/>
</dbReference>
<sequence>MTVLRKNKDFTADNLKTGPARKPRLPRYTSYPTALQFDVLDGREHSSWLRALPDDEAVSLYFHIPFCDQLCWFCGCYTHISNKYEPVEKYLQTLLQELAWTSSRTGRRKVSHIHFGGGSPTILEANDFDRLMQAIGEAYEILPDAEIAVEVDPRTLSLEKVVAYGRCGVNRVSMGIQDFDEKVQKTINRIQTTELIETCLGWFRASGIDNINFDLIYGLPNQTQATIRETVLQTVFYRPSRIALFGYAHVPWMKKHQAMINAETLPGQAQRQAMFDLARQTLLDCGYQAIGLDHFALPGDSLLEAYEEGALRRNFQGYTADVADTLIGFGASAISSLPGGYAQNTTDMRVYRQRIDAGESPVVRGVAVTAEDRLVRQLISDLMCFQQVDLEARAREFGLSPEFHRELNALEELIRASYMERDGSIYRITEAGRPYLRAICSVFDRYLPANFVERPDILYRCLHESEG</sequence>
<evidence type="ECO:0000256" key="8">
    <source>
        <dbReference type="ARBA" id="ARBA00022723"/>
    </source>
</evidence>
<dbReference type="InterPro" id="IPR023404">
    <property type="entry name" value="rSAM_horseshoe"/>
</dbReference>
<feature type="binding site" evidence="17">
    <location>
        <position position="74"/>
    </location>
    <ligand>
        <name>[4Fe-4S] cluster</name>
        <dbReference type="ChEBI" id="CHEBI:49883"/>
        <note>4Fe-4S-S-AdoMet</note>
    </ligand>
</feature>
<evidence type="ECO:0000256" key="6">
    <source>
        <dbReference type="ARBA" id="ARBA00022490"/>
    </source>
</evidence>
<comment type="subunit">
    <text evidence="4">Monomer.</text>
</comment>
<evidence type="ECO:0000256" key="12">
    <source>
        <dbReference type="ARBA" id="ARBA00023244"/>
    </source>
</evidence>
<dbReference type="PANTHER" id="PTHR13932:SF6">
    <property type="entry name" value="OXYGEN-INDEPENDENT COPROPORPHYRINOGEN III OXIDASE"/>
    <property type="match status" value="1"/>
</dbReference>
<keyword evidence="10 15" id="KW-0408">Iron</keyword>
<feature type="domain" description="Radical SAM core" evidence="18">
    <location>
        <begin position="52"/>
        <end position="288"/>
    </location>
</feature>
<keyword evidence="9 15" id="KW-0560">Oxidoreductase</keyword>
<keyword evidence="6 15" id="KW-0963">Cytoplasm</keyword>
<dbReference type="NCBIfam" id="TIGR00538">
    <property type="entry name" value="hemN"/>
    <property type="match status" value="1"/>
</dbReference>
<feature type="binding site" evidence="16">
    <location>
        <position position="177"/>
    </location>
    <ligand>
        <name>S-adenosyl-L-methionine</name>
        <dbReference type="ChEBI" id="CHEBI:59789"/>
        <label>2</label>
    </ligand>
</feature>
<evidence type="ECO:0000256" key="17">
    <source>
        <dbReference type="PIRSR" id="PIRSR000167-2"/>
    </source>
</evidence>
<evidence type="ECO:0000256" key="2">
    <source>
        <dbReference type="ARBA" id="ARBA00004785"/>
    </source>
</evidence>
<keyword evidence="20" id="KW-1185">Reference proteome</keyword>
<dbReference type="EMBL" id="VFIY01000015">
    <property type="protein sequence ID" value="TPD59215.1"/>
    <property type="molecule type" value="Genomic_DNA"/>
</dbReference>
<feature type="binding site" evidence="16">
    <location>
        <position position="189"/>
    </location>
    <ligand>
        <name>S-adenosyl-L-methionine</name>
        <dbReference type="ChEBI" id="CHEBI:59789"/>
        <label>2</label>
    </ligand>
</feature>
<evidence type="ECO:0000256" key="1">
    <source>
        <dbReference type="ARBA" id="ARBA00004496"/>
    </source>
</evidence>
<dbReference type="SFLD" id="SFLDG01082">
    <property type="entry name" value="B12-binding_domain_containing"/>
    <property type="match status" value="1"/>
</dbReference>
<comment type="cofactor">
    <cofactor evidence="15 17">
        <name>[4Fe-4S] cluster</name>
        <dbReference type="ChEBI" id="CHEBI:49883"/>
    </cofactor>
    <text evidence="15 17">Binds 1 [4Fe-4S] cluster. The cluster is coordinated with 3 cysteines and an exchangeable S-adenosyl-L-methionine.</text>
</comment>
<evidence type="ECO:0000259" key="18">
    <source>
        <dbReference type="PROSITE" id="PS51918"/>
    </source>
</evidence>
<dbReference type="OrthoDB" id="9808022at2"/>
<dbReference type="InterPro" id="IPR006638">
    <property type="entry name" value="Elp3/MiaA/NifB-like_rSAM"/>
</dbReference>
<dbReference type="SMART" id="SM00729">
    <property type="entry name" value="Elp3"/>
    <property type="match status" value="1"/>
</dbReference>
<evidence type="ECO:0000256" key="5">
    <source>
        <dbReference type="ARBA" id="ARBA00022485"/>
    </source>
</evidence>
<comment type="catalytic activity">
    <reaction evidence="14 15">
        <text>coproporphyrinogen III + 2 S-adenosyl-L-methionine = protoporphyrinogen IX + 2 5'-deoxyadenosine + 2 L-methionine + 2 CO2</text>
        <dbReference type="Rhea" id="RHEA:15425"/>
        <dbReference type="ChEBI" id="CHEBI:16526"/>
        <dbReference type="ChEBI" id="CHEBI:17319"/>
        <dbReference type="ChEBI" id="CHEBI:57307"/>
        <dbReference type="ChEBI" id="CHEBI:57309"/>
        <dbReference type="ChEBI" id="CHEBI:57844"/>
        <dbReference type="ChEBI" id="CHEBI:59789"/>
        <dbReference type="EC" id="1.3.98.3"/>
    </reaction>
</comment>
<evidence type="ECO:0000256" key="7">
    <source>
        <dbReference type="ARBA" id="ARBA00022691"/>
    </source>
</evidence>
<protein>
    <recommendedName>
        <fullName evidence="15">Coproporphyrinogen-III oxidase</fullName>
        <ecNumber evidence="15">1.3.98.3</ecNumber>
    </recommendedName>
</protein>
<evidence type="ECO:0000256" key="11">
    <source>
        <dbReference type="ARBA" id="ARBA00023014"/>
    </source>
</evidence>
<dbReference type="SFLD" id="SFLDG01065">
    <property type="entry name" value="anaerobic_coproporphyrinogen-I"/>
    <property type="match status" value="1"/>
</dbReference>
<dbReference type="PANTHER" id="PTHR13932">
    <property type="entry name" value="COPROPORPHYRINIGEN III OXIDASE"/>
    <property type="match status" value="1"/>
</dbReference>
<evidence type="ECO:0000256" key="4">
    <source>
        <dbReference type="ARBA" id="ARBA00011245"/>
    </source>
</evidence>
<evidence type="ECO:0000256" key="3">
    <source>
        <dbReference type="ARBA" id="ARBA00005493"/>
    </source>
</evidence>
<feature type="binding site" evidence="16">
    <location>
        <position position="214"/>
    </location>
    <ligand>
        <name>S-adenosyl-L-methionine</name>
        <dbReference type="ChEBI" id="CHEBI:59789"/>
        <label>2</label>
    </ligand>
</feature>
<keyword evidence="5 15" id="KW-0004">4Fe-4S</keyword>
<dbReference type="InterPro" id="IPR004558">
    <property type="entry name" value="Coprogen_oxidase_HemN"/>
</dbReference>
<feature type="binding site" evidence="17">
    <location>
        <position position="71"/>
    </location>
    <ligand>
        <name>[4Fe-4S] cluster</name>
        <dbReference type="ChEBI" id="CHEBI:49883"/>
        <note>4Fe-4S-S-AdoMet</note>
    </ligand>
</feature>
<dbReference type="RefSeq" id="WP_139941434.1">
    <property type="nucleotide sequence ID" value="NZ_JBHSYP010000002.1"/>
</dbReference>
<evidence type="ECO:0000313" key="19">
    <source>
        <dbReference type="EMBL" id="TPD59215.1"/>
    </source>
</evidence>
<feature type="binding site" evidence="16">
    <location>
        <position position="334"/>
    </location>
    <ligand>
        <name>S-adenosyl-L-methionine</name>
        <dbReference type="ChEBI" id="CHEBI:59789"/>
        <label>1</label>
    </ligand>
</feature>
<gene>
    <name evidence="19" type="primary">hemN</name>
    <name evidence="19" type="ORF">FIV46_13380</name>
</gene>
<evidence type="ECO:0000256" key="10">
    <source>
        <dbReference type="ARBA" id="ARBA00023004"/>
    </source>
</evidence>
<dbReference type="UniPathway" id="UPA00251">
    <property type="reaction ID" value="UER00323"/>
</dbReference>
<keyword evidence="12 15" id="KW-0627">Porphyrin biosynthesis</keyword>
<dbReference type="GO" id="GO:0046872">
    <property type="term" value="F:metal ion binding"/>
    <property type="evidence" value="ECO:0007669"/>
    <property type="project" value="UniProtKB-KW"/>
</dbReference>
<keyword evidence="7 15" id="KW-0949">S-adenosyl-L-methionine</keyword>
<name>A0A501PG97_9PROT</name>
<evidence type="ECO:0000256" key="14">
    <source>
        <dbReference type="ARBA" id="ARBA00048321"/>
    </source>
</evidence>
<feature type="binding site" evidence="16">
    <location>
        <begin position="73"/>
        <end position="75"/>
    </location>
    <ligand>
        <name>S-adenosyl-L-methionine</name>
        <dbReference type="ChEBI" id="CHEBI:59789"/>
        <label>2</label>
    </ligand>
</feature>
<proteinExistence type="inferred from homology"/>
<feature type="binding site" evidence="16">
    <location>
        <position position="248"/>
    </location>
    <ligand>
        <name>S-adenosyl-L-methionine</name>
        <dbReference type="ChEBI" id="CHEBI:59789"/>
        <label>2</label>
    </ligand>
</feature>
<evidence type="ECO:0000256" key="15">
    <source>
        <dbReference type="PIRNR" id="PIRNR000167"/>
    </source>
</evidence>
<dbReference type="InterPro" id="IPR010723">
    <property type="entry name" value="HemN_C"/>
</dbReference>
<dbReference type="InterPro" id="IPR058240">
    <property type="entry name" value="rSAM_sf"/>
</dbReference>
<comment type="caution">
    <text evidence="19">The sequence shown here is derived from an EMBL/GenBank/DDBJ whole genome shotgun (WGS) entry which is preliminary data.</text>
</comment>
<organism evidence="19 20">
    <name type="scientific">Emcibacter nanhaiensis</name>
    <dbReference type="NCBI Taxonomy" id="1505037"/>
    <lineage>
        <taxon>Bacteria</taxon>
        <taxon>Pseudomonadati</taxon>
        <taxon>Pseudomonadota</taxon>
        <taxon>Alphaproteobacteria</taxon>
        <taxon>Emcibacterales</taxon>
        <taxon>Emcibacteraceae</taxon>
        <taxon>Emcibacter</taxon>
    </lineage>
</organism>
<dbReference type="GO" id="GO:0051539">
    <property type="term" value="F:4 iron, 4 sulfur cluster binding"/>
    <property type="evidence" value="ECO:0007669"/>
    <property type="project" value="UniProtKB-KW"/>
</dbReference>
<accession>A0A501PG97</accession>
<evidence type="ECO:0000256" key="13">
    <source>
        <dbReference type="ARBA" id="ARBA00024295"/>
    </source>
</evidence>
<dbReference type="Pfam" id="PF04055">
    <property type="entry name" value="Radical_SAM"/>
    <property type="match status" value="1"/>
</dbReference>
<dbReference type="Gene3D" id="1.10.10.920">
    <property type="match status" value="1"/>
</dbReference>
<comment type="subcellular location">
    <subcellularLocation>
        <location evidence="1 15">Cytoplasm</location>
    </subcellularLocation>
</comment>
<evidence type="ECO:0000256" key="16">
    <source>
        <dbReference type="PIRSR" id="PIRSR000167-1"/>
    </source>
</evidence>
<dbReference type="GO" id="GO:0006782">
    <property type="term" value="P:protoporphyrinogen IX biosynthetic process"/>
    <property type="evidence" value="ECO:0007669"/>
    <property type="project" value="UniProtKB-UniPathway"/>
</dbReference>
<feature type="binding site" evidence="17">
    <location>
        <position position="67"/>
    </location>
    <ligand>
        <name>[4Fe-4S] cluster</name>
        <dbReference type="ChEBI" id="CHEBI:49883"/>
        <note>4Fe-4S-S-AdoMet</note>
    </ligand>
</feature>
<feature type="binding site" evidence="16">
    <location>
        <position position="150"/>
    </location>
    <ligand>
        <name>S-adenosyl-L-methionine</name>
        <dbReference type="ChEBI" id="CHEBI:59789"/>
        <label>1</label>
    </ligand>
</feature>
<dbReference type="CDD" id="cd01335">
    <property type="entry name" value="Radical_SAM"/>
    <property type="match status" value="1"/>
</dbReference>
<dbReference type="InterPro" id="IPR034505">
    <property type="entry name" value="Coproporphyrinogen-III_oxidase"/>
</dbReference>
<dbReference type="GO" id="GO:0004109">
    <property type="term" value="F:coproporphyrinogen oxidase activity"/>
    <property type="evidence" value="ECO:0007669"/>
    <property type="project" value="InterPro"/>
</dbReference>
<comment type="similarity">
    <text evidence="3 15">Belongs to the anaerobic coproporphyrinogen-III oxidase family.</text>
</comment>
<dbReference type="Proteomes" id="UP000319148">
    <property type="component" value="Unassembled WGS sequence"/>
</dbReference>
<dbReference type="InterPro" id="IPR007197">
    <property type="entry name" value="rSAM"/>
</dbReference>
<keyword evidence="8 15" id="KW-0479">Metal-binding</keyword>
<dbReference type="GO" id="GO:0005737">
    <property type="term" value="C:cytoplasm"/>
    <property type="evidence" value="ECO:0007669"/>
    <property type="project" value="UniProtKB-SubCell"/>
</dbReference>
<evidence type="ECO:0000256" key="9">
    <source>
        <dbReference type="ARBA" id="ARBA00023002"/>
    </source>
</evidence>
<dbReference type="AlphaFoldDB" id="A0A501PG97"/>
<reference evidence="20" key="1">
    <citation type="submission" date="2019-06" db="EMBL/GenBank/DDBJ databases">
        <title>The complete genome of Emcibacter congregatus ZYLT.</title>
        <authorList>
            <person name="Zhao Z."/>
        </authorList>
    </citation>
    <scope>NUCLEOTIDE SEQUENCE [LARGE SCALE GENOMIC DNA]</scope>
    <source>
        <strain evidence="20">MCCC 1A06723</strain>
    </source>
</reference>
<dbReference type="SUPFAM" id="SSF102114">
    <property type="entry name" value="Radical SAM enzymes"/>
    <property type="match status" value="1"/>
</dbReference>
<dbReference type="EC" id="1.3.98.3" evidence="15"/>
<feature type="binding site" evidence="16">
    <location>
        <position position="61"/>
    </location>
    <ligand>
        <name>S-adenosyl-L-methionine</name>
        <dbReference type="ChEBI" id="CHEBI:59789"/>
        <label>1</label>
    </ligand>
</feature>
<dbReference type="PIRSF" id="PIRSF000167">
    <property type="entry name" value="HemN"/>
    <property type="match status" value="1"/>
</dbReference>
<evidence type="ECO:0000313" key="20">
    <source>
        <dbReference type="Proteomes" id="UP000319148"/>
    </source>
</evidence>
<comment type="function">
    <text evidence="13">Involved in the heme biosynthesis. Catalyzes the anaerobic oxidative decarboxylation of propionate groups of rings A and B of coproporphyrinogen III to yield the vinyl groups in protoporphyrinogen IX.</text>
</comment>
<dbReference type="SFLD" id="SFLDS00029">
    <property type="entry name" value="Radical_SAM"/>
    <property type="match status" value="1"/>
</dbReference>
<feature type="binding site" evidence="16">
    <location>
        <position position="117"/>
    </location>
    <ligand>
        <name>S-adenosyl-L-methionine</name>
        <dbReference type="ChEBI" id="CHEBI:59789"/>
        <label>1</label>
    </ligand>
</feature>